<dbReference type="InterPro" id="IPR011990">
    <property type="entry name" value="TPR-like_helical_dom_sf"/>
</dbReference>
<evidence type="ECO:0000313" key="1">
    <source>
        <dbReference type="EMBL" id="CAJ1386042.1"/>
    </source>
</evidence>
<protein>
    <recommendedName>
        <fullName evidence="3">Pentatricopeptide repeat-containing protein, chloroplastic</fullName>
    </recommendedName>
</protein>
<keyword evidence="2" id="KW-1185">Reference proteome</keyword>
<evidence type="ECO:0000313" key="2">
    <source>
        <dbReference type="Proteomes" id="UP001178507"/>
    </source>
</evidence>
<comment type="caution">
    <text evidence="1">The sequence shown here is derived from an EMBL/GenBank/DDBJ whole genome shotgun (WGS) entry which is preliminary data.</text>
</comment>
<gene>
    <name evidence="1" type="ORF">EVOR1521_LOCUS12502</name>
</gene>
<dbReference type="Proteomes" id="UP001178507">
    <property type="component" value="Unassembled WGS sequence"/>
</dbReference>
<dbReference type="Gene3D" id="1.25.40.10">
    <property type="entry name" value="Tetratricopeptide repeat domain"/>
    <property type="match status" value="3"/>
</dbReference>
<dbReference type="PANTHER" id="PTHR47938">
    <property type="entry name" value="RESPIRATORY COMPLEX I CHAPERONE (CIA84), PUTATIVE (AFU_ORTHOLOGUE AFUA_2G06020)-RELATED"/>
    <property type="match status" value="1"/>
</dbReference>
<name>A0AA36MW90_9DINO</name>
<dbReference type="EMBL" id="CAUJNA010001324">
    <property type="protein sequence ID" value="CAJ1386042.1"/>
    <property type="molecule type" value="Genomic_DNA"/>
</dbReference>
<sequence>MSGLVVSYGKAIRDCKDWRRALGLLEEMRRRGLEPNSVTCTAAAKSCERALRWAHALALDASDAFGAAVRQRAWSAGRRWRQACDELRRAQQKRLRVDGVNLSTAISACKGAWLQALMLLQAGRAVGLAGVVSHGGVLSVLESRHWQWALDLLRKLQRDKVANSVTCGAALAALAARAARWRRSGALVAEMEVDRLAVDLVCHSSAISAFEKCARWQEAARTLAIATSPDAIAICSAISACDKAAEWRWALQRLRTSVPQPSESDVMAVNAAISACEKAAWAFGLVLAALAPRPSVVTFGALLASAALSWRRASALLGRMALLGLRGNAHTAGALLASGPWWSAAELLHENETRLTGPAGNSALLALRKARQWQQGLRLLRRMAADATSFELAAPGAISRYLLSGIGTFRRPRRSLMFCCKCSDDEHASVEAGAFSVDLPSRALGHMDFLDSRGAMVLDTFKGTLREFNQEFPSSALKRYDLVTHVNGTSWSRKAMEEVATLALRITRPRLVQVLLQRLPLERLGITFDFCQSSLGILLRGVQEGPVARWNQENPDALVMPGHRVVAVDGGELLGPEMVQRLQEEGDLILTVLQYDLPP</sequence>
<dbReference type="GO" id="GO:0003729">
    <property type="term" value="F:mRNA binding"/>
    <property type="evidence" value="ECO:0007669"/>
    <property type="project" value="TreeGrafter"/>
</dbReference>
<dbReference type="AlphaFoldDB" id="A0AA36MW90"/>
<proteinExistence type="predicted"/>
<organism evidence="1 2">
    <name type="scientific">Effrenium voratum</name>
    <dbReference type="NCBI Taxonomy" id="2562239"/>
    <lineage>
        <taxon>Eukaryota</taxon>
        <taxon>Sar</taxon>
        <taxon>Alveolata</taxon>
        <taxon>Dinophyceae</taxon>
        <taxon>Suessiales</taxon>
        <taxon>Symbiodiniaceae</taxon>
        <taxon>Effrenium</taxon>
    </lineage>
</organism>
<dbReference type="PANTHER" id="PTHR47938:SF35">
    <property type="entry name" value="PENTATRICOPEPTIDE REPEAT-CONTAINING PROTEIN 4, MITOCHONDRIAL-RELATED"/>
    <property type="match status" value="1"/>
</dbReference>
<accession>A0AA36MW90</accession>
<evidence type="ECO:0008006" key="3">
    <source>
        <dbReference type="Google" id="ProtNLM"/>
    </source>
</evidence>
<reference evidence="1" key="1">
    <citation type="submission" date="2023-08" db="EMBL/GenBank/DDBJ databases">
        <authorList>
            <person name="Chen Y."/>
            <person name="Shah S."/>
            <person name="Dougan E. K."/>
            <person name="Thang M."/>
            <person name="Chan C."/>
        </authorList>
    </citation>
    <scope>NUCLEOTIDE SEQUENCE</scope>
</reference>